<comment type="similarity">
    <text evidence="13">Belongs to the LpxK family.</text>
</comment>
<dbReference type="GO" id="GO:0009029">
    <property type="term" value="F:lipid-A 4'-kinase activity"/>
    <property type="evidence" value="ECO:0007669"/>
    <property type="project" value="UniProtKB-UniRule"/>
</dbReference>
<evidence type="ECO:0000256" key="9">
    <source>
        <dbReference type="ARBA" id="ARBA00022777"/>
    </source>
</evidence>
<evidence type="ECO:0000256" key="5">
    <source>
        <dbReference type="ARBA" id="ARBA00022516"/>
    </source>
</evidence>
<dbReference type="HAMAP" id="MF_00409">
    <property type="entry name" value="LpxK"/>
    <property type="match status" value="1"/>
</dbReference>
<dbReference type="EC" id="2.7.1.130" evidence="3 13"/>
<protein>
    <recommendedName>
        <fullName evidence="4 13">Tetraacyldisaccharide 4'-kinase</fullName>
        <ecNumber evidence="3 13">2.7.1.130</ecNumber>
    </recommendedName>
    <alternativeName>
        <fullName evidence="12 13">Lipid A 4'-kinase</fullName>
    </alternativeName>
</protein>
<evidence type="ECO:0000256" key="7">
    <source>
        <dbReference type="ARBA" id="ARBA00022679"/>
    </source>
</evidence>
<dbReference type="Pfam" id="PF02606">
    <property type="entry name" value="LpxK"/>
    <property type="match status" value="1"/>
</dbReference>
<dbReference type="GO" id="GO:0009244">
    <property type="term" value="P:lipopolysaccharide core region biosynthetic process"/>
    <property type="evidence" value="ECO:0007669"/>
    <property type="project" value="TreeGrafter"/>
</dbReference>
<dbReference type="GO" id="GO:0009245">
    <property type="term" value="P:lipid A biosynthetic process"/>
    <property type="evidence" value="ECO:0007669"/>
    <property type="project" value="UniProtKB-UniRule"/>
</dbReference>
<organism evidence="14">
    <name type="scientific">Desulfatirhabdium butyrativorans</name>
    <dbReference type="NCBI Taxonomy" id="340467"/>
    <lineage>
        <taxon>Bacteria</taxon>
        <taxon>Pseudomonadati</taxon>
        <taxon>Thermodesulfobacteriota</taxon>
        <taxon>Desulfobacteria</taxon>
        <taxon>Desulfobacterales</taxon>
        <taxon>Desulfatirhabdiaceae</taxon>
        <taxon>Desulfatirhabdium</taxon>
    </lineage>
</organism>
<evidence type="ECO:0000256" key="11">
    <source>
        <dbReference type="ARBA" id="ARBA00023098"/>
    </source>
</evidence>
<evidence type="ECO:0000313" key="14">
    <source>
        <dbReference type="EMBL" id="HGU32291.1"/>
    </source>
</evidence>
<keyword evidence="6 13" id="KW-0441">Lipid A biosynthesis</keyword>
<proteinExistence type="inferred from homology"/>
<accession>A0A7C4RQH8</accession>
<dbReference type="InterPro" id="IPR003758">
    <property type="entry name" value="LpxK"/>
</dbReference>
<evidence type="ECO:0000256" key="2">
    <source>
        <dbReference type="ARBA" id="ARBA00004870"/>
    </source>
</evidence>
<comment type="catalytic activity">
    <reaction evidence="13">
        <text>a lipid A disaccharide + ATP = a lipid IVA + ADP + H(+)</text>
        <dbReference type="Rhea" id="RHEA:67840"/>
        <dbReference type="ChEBI" id="CHEBI:15378"/>
        <dbReference type="ChEBI" id="CHEBI:30616"/>
        <dbReference type="ChEBI" id="CHEBI:176343"/>
        <dbReference type="ChEBI" id="CHEBI:176425"/>
        <dbReference type="ChEBI" id="CHEBI:456216"/>
        <dbReference type="EC" id="2.7.1.130"/>
    </reaction>
</comment>
<evidence type="ECO:0000256" key="3">
    <source>
        <dbReference type="ARBA" id="ARBA00012071"/>
    </source>
</evidence>
<evidence type="ECO:0000256" key="13">
    <source>
        <dbReference type="HAMAP-Rule" id="MF_00409"/>
    </source>
</evidence>
<sequence length="383" mass="42147">MKKAILQRVEAVMAGKDADPVLEWGLGLLAEGYGAMVALRRHLYATGRLMRYRLPSRVLSVGNITVGGTGKTPMIVMLARKLTHLGLRVVVLSRGYGGSASRTGAVVSDGERLLADAARAGDEPILIALSCPGVPVVVGRRRSVAGNIAWERFRPEWMLLDDGFQHLALHRDVDMVLLDGERPFGNGRLLPRGALREPIDALRVADAFVMTRWEEENASNTWHSVMGLQQPIFRSRHVPVLRCVVGASTSMDADMFINCMQHSTSDTSLAGRRVLRFSGIADNSRVDRSIDALGGRVVHAMDFPDHHDFTVDQLNDIVREADRHGADLAVTTEKDAVRMIGRFRFGRPLGILGVDIEMAASDRAGFETWLMQTLGRSIGRTHR</sequence>
<evidence type="ECO:0000256" key="4">
    <source>
        <dbReference type="ARBA" id="ARBA00016436"/>
    </source>
</evidence>
<evidence type="ECO:0000256" key="10">
    <source>
        <dbReference type="ARBA" id="ARBA00022840"/>
    </source>
</evidence>
<dbReference type="PANTHER" id="PTHR42724">
    <property type="entry name" value="TETRAACYLDISACCHARIDE 4'-KINASE"/>
    <property type="match status" value="1"/>
</dbReference>
<keyword evidence="11 13" id="KW-0443">Lipid metabolism</keyword>
<evidence type="ECO:0000256" key="1">
    <source>
        <dbReference type="ARBA" id="ARBA00002274"/>
    </source>
</evidence>
<evidence type="ECO:0000256" key="6">
    <source>
        <dbReference type="ARBA" id="ARBA00022556"/>
    </source>
</evidence>
<dbReference type="AlphaFoldDB" id="A0A7C4RQH8"/>
<comment type="function">
    <text evidence="1 13">Transfers the gamma-phosphate of ATP to the 4'-position of a tetraacyldisaccharide 1-phosphate intermediate (termed DS-1-P) to form tetraacyldisaccharide 1,4'-bis-phosphate (lipid IVA).</text>
</comment>
<keyword evidence="9 13" id="KW-0418">Kinase</keyword>
<dbReference type="PANTHER" id="PTHR42724:SF1">
    <property type="entry name" value="TETRAACYLDISACCHARIDE 4'-KINASE, MITOCHONDRIAL-RELATED"/>
    <property type="match status" value="1"/>
</dbReference>
<keyword evidence="7 13" id="KW-0808">Transferase</keyword>
<keyword evidence="8 13" id="KW-0547">Nucleotide-binding</keyword>
<comment type="pathway">
    <text evidence="2 13">Glycolipid biosynthesis; lipid IV(A) biosynthesis; lipid IV(A) from (3R)-3-hydroxytetradecanoyl-[acyl-carrier-protein] and UDP-N-acetyl-alpha-D-glucosamine: step 6/6.</text>
</comment>
<dbReference type="EMBL" id="DSUH01000125">
    <property type="protein sequence ID" value="HGU32291.1"/>
    <property type="molecule type" value="Genomic_DNA"/>
</dbReference>
<evidence type="ECO:0000256" key="12">
    <source>
        <dbReference type="ARBA" id="ARBA00029757"/>
    </source>
</evidence>
<gene>
    <name evidence="13 14" type="primary">lpxK</name>
    <name evidence="14" type="ORF">ENS29_05485</name>
</gene>
<keyword evidence="5 13" id="KW-0444">Lipid biosynthesis</keyword>
<dbReference type="GO" id="GO:0005524">
    <property type="term" value="F:ATP binding"/>
    <property type="evidence" value="ECO:0007669"/>
    <property type="project" value="UniProtKB-UniRule"/>
</dbReference>
<comment type="caution">
    <text evidence="14">The sequence shown here is derived from an EMBL/GenBank/DDBJ whole genome shotgun (WGS) entry which is preliminary data.</text>
</comment>
<evidence type="ECO:0000256" key="8">
    <source>
        <dbReference type="ARBA" id="ARBA00022741"/>
    </source>
</evidence>
<dbReference type="InterPro" id="IPR027417">
    <property type="entry name" value="P-loop_NTPase"/>
</dbReference>
<reference evidence="14" key="1">
    <citation type="journal article" date="2020" name="mSystems">
        <title>Genome- and Community-Level Interaction Insights into Carbon Utilization and Element Cycling Functions of Hydrothermarchaeota in Hydrothermal Sediment.</title>
        <authorList>
            <person name="Zhou Z."/>
            <person name="Liu Y."/>
            <person name="Xu W."/>
            <person name="Pan J."/>
            <person name="Luo Z.H."/>
            <person name="Li M."/>
        </authorList>
    </citation>
    <scope>NUCLEOTIDE SEQUENCE [LARGE SCALE GENOMIC DNA]</scope>
    <source>
        <strain evidence="14">SpSt-477</strain>
    </source>
</reference>
<keyword evidence="10 13" id="KW-0067">ATP-binding</keyword>
<name>A0A7C4RQH8_9BACT</name>
<feature type="binding site" evidence="13">
    <location>
        <begin position="65"/>
        <end position="72"/>
    </location>
    <ligand>
        <name>ATP</name>
        <dbReference type="ChEBI" id="CHEBI:30616"/>
    </ligand>
</feature>
<dbReference type="SUPFAM" id="SSF52540">
    <property type="entry name" value="P-loop containing nucleoside triphosphate hydrolases"/>
    <property type="match status" value="1"/>
</dbReference>
<dbReference type="UniPathway" id="UPA00359">
    <property type="reaction ID" value="UER00482"/>
</dbReference>
<dbReference type="NCBIfam" id="TIGR00682">
    <property type="entry name" value="lpxK"/>
    <property type="match status" value="1"/>
</dbReference>
<dbReference type="GO" id="GO:0005886">
    <property type="term" value="C:plasma membrane"/>
    <property type="evidence" value="ECO:0007669"/>
    <property type="project" value="TreeGrafter"/>
</dbReference>